<dbReference type="GO" id="GO:0050545">
    <property type="term" value="F:sulfopyruvate decarboxylase activity"/>
    <property type="evidence" value="ECO:0007669"/>
    <property type="project" value="InterPro"/>
</dbReference>
<dbReference type="CDD" id="cd07035">
    <property type="entry name" value="TPP_PYR_POX_like"/>
    <property type="match status" value="1"/>
</dbReference>
<protein>
    <recommendedName>
        <fullName evidence="3">Thiamine pyrophosphate enzyme N-terminal TPP-binding domain-containing protein</fullName>
    </recommendedName>
</protein>
<reference evidence="4" key="1">
    <citation type="submission" date="2018-05" db="EMBL/GenBank/DDBJ databases">
        <authorList>
            <person name="Lanie J.A."/>
            <person name="Ng W.-L."/>
            <person name="Kazmierczak K.M."/>
            <person name="Andrzejewski T.M."/>
            <person name="Davidsen T.M."/>
            <person name="Wayne K.J."/>
            <person name="Tettelin H."/>
            <person name="Glass J.I."/>
            <person name="Rusch D."/>
            <person name="Podicherti R."/>
            <person name="Tsui H.-C.T."/>
            <person name="Winkler M.E."/>
        </authorList>
    </citation>
    <scope>NUCLEOTIDE SEQUENCE</scope>
</reference>
<dbReference type="AlphaFoldDB" id="A0A382CZ23"/>
<dbReference type="Gene3D" id="3.40.50.970">
    <property type="match status" value="1"/>
</dbReference>
<name>A0A382CZ23_9ZZZZ</name>
<evidence type="ECO:0000259" key="3">
    <source>
        <dbReference type="Pfam" id="PF02776"/>
    </source>
</evidence>
<dbReference type="GO" id="GO:0030976">
    <property type="term" value="F:thiamine pyrophosphate binding"/>
    <property type="evidence" value="ECO:0007669"/>
    <property type="project" value="InterPro"/>
</dbReference>
<dbReference type="PANTHER" id="PTHR42818">
    <property type="entry name" value="SULFOPYRUVATE DECARBOXYLASE SUBUNIT ALPHA"/>
    <property type="match status" value="1"/>
</dbReference>
<keyword evidence="1" id="KW-0210">Decarboxylase</keyword>
<feature type="domain" description="Thiamine pyrophosphate enzyme N-terminal TPP-binding" evidence="3">
    <location>
        <begin position="1"/>
        <end position="84"/>
    </location>
</feature>
<dbReference type="Pfam" id="PF02776">
    <property type="entry name" value="TPP_enzyme_N"/>
    <property type="match status" value="1"/>
</dbReference>
<dbReference type="SUPFAM" id="SSF52518">
    <property type="entry name" value="Thiamin diphosphate-binding fold (THDP-binding)"/>
    <property type="match status" value="1"/>
</dbReference>
<keyword evidence="2" id="KW-0456">Lyase</keyword>
<accession>A0A382CZ23</accession>
<dbReference type="InterPro" id="IPR051818">
    <property type="entry name" value="TPP_dependent_decarboxylase"/>
</dbReference>
<evidence type="ECO:0000313" key="4">
    <source>
        <dbReference type="EMBL" id="SVB31072.1"/>
    </source>
</evidence>
<sequence>MDWAETISDSLKKSGISFICYVPDISIYQVTKLLEADPYFRVVPATREEEAVGIAAGAYAVGRRSAIFMQSSGLGNCINAIGSLCIVCRLPIPMFINVRGELGEFNIAQVPMGRATRPVLDAIGVRHYTLENLESLSDMVDGALDLCYASREPIALCLSPLLHRGSLA</sequence>
<dbReference type="PANTHER" id="PTHR42818:SF1">
    <property type="entry name" value="SULFOPYRUVATE DECARBOXYLASE"/>
    <property type="match status" value="1"/>
</dbReference>
<evidence type="ECO:0000256" key="1">
    <source>
        <dbReference type="ARBA" id="ARBA00022793"/>
    </source>
</evidence>
<evidence type="ECO:0000256" key="2">
    <source>
        <dbReference type="ARBA" id="ARBA00023239"/>
    </source>
</evidence>
<dbReference type="InterPro" id="IPR012001">
    <property type="entry name" value="Thiamin_PyroP_enz_TPP-bd_dom"/>
</dbReference>
<dbReference type="EMBL" id="UINC01036701">
    <property type="protein sequence ID" value="SVB31072.1"/>
    <property type="molecule type" value="Genomic_DNA"/>
</dbReference>
<organism evidence="4">
    <name type="scientific">marine metagenome</name>
    <dbReference type="NCBI Taxonomy" id="408172"/>
    <lineage>
        <taxon>unclassified sequences</taxon>
        <taxon>metagenomes</taxon>
        <taxon>ecological metagenomes</taxon>
    </lineage>
</organism>
<dbReference type="InterPro" id="IPR029061">
    <property type="entry name" value="THDP-binding"/>
</dbReference>
<dbReference type="NCBIfam" id="TIGR03845">
    <property type="entry name" value="sulfopyru_alph"/>
    <property type="match status" value="1"/>
</dbReference>
<proteinExistence type="predicted"/>
<dbReference type="InterPro" id="IPR022502">
    <property type="entry name" value="Sulfopyruvate_deCO2ase_alpha"/>
</dbReference>
<gene>
    <name evidence="4" type="ORF">METZ01_LOCUS183926</name>
</gene>